<keyword evidence="10" id="KW-0732">Signal</keyword>
<evidence type="ECO:0000256" key="4">
    <source>
        <dbReference type="ARBA" id="ARBA00022927"/>
    </source>
</evidence>
<dbReference type="GO" id="GO:0015031">
    <property type="term" value="P:protein transport"/>
    <property type="evidence" value="ECO:0007669"/>
    <property type="project" value="UniProtKB-KW"/>
</dbReference>
<keyword evidence="7 9" id="KW-0472">Membrane</keyword>
<comment type="subcellular location">
    <subcellularLocation>
        <location evidence="1">Membrane</location>
        <topology evidence="1">Single-pass membrane protein</topology>
    </subcellularLocation>
</comment>
<evidence type="ECO:0000256" key="6">
    <source>
        <dbReference type="ARBA" id="ARBA00023010"/>
    </source>
</evidence>
<feature type="compositionally biased region" description="Polar residues" evidence="8">
    <location>
        <begin position="121"/>
        <end position="134"/>
    </location>
</feature>
<evidence type="ECO:0000256" key="7">
    <source>
        <dbReference type="ARBA" id="ARBA00023136"/>
    </source>
</evidence>
<name>A0A7S2FF39_9EUKA</name>
<evidence type="ECO:0000256" key="1">
    <source>
        <dbReference type="ARBA" id="ARBA00004167"/>
    </source>
</evidence>
<keyword evidence="3 9" id="KW-0812">Transmembrane</keyword>
<evidence type="ECO:0000256" key="10">
    <source>
        <dbReference type="SAM" id="SignalP"/>
    </source>
</evidence>
<keyword evidence="2" id="KW-0813">Transport</keyword>
<evidence type="ECO:0000256" key="5">
    <source>
        <dbReference type="ARBA" id="ARBA00022989"/>
    </source>
</evidence>
<keyword evidence="5 9" id="KW-1133">Transmembrane helix</keyword>
<feature type="transmembrane region" description="Helical" evidence="9">
    <location>
        <begin position="65"/>
        <end position="86"/>
    </location>
</feature>
<organism evidence="11">
    <name type="scientific">Haptolina brevifila</name>
    <dbReference type="NCBI Taxonomy" id="156173"/>
    <lineage>
        <taxon>Eukaryota</taxon>
        <taxon>Haptista</taxon>
        <taxon>Haptophyta</taxon>
        <taxon>Prymnesiophyceae</taxon>
        <taxon>Prymnesiales</taxon>
        <taxon>Prymnesiaceae</taxon>
        <taxon>Haptolina</taxon>
    </lineage>
</organism>
<keyword evidence="6" id="KW-0811">Translocation</keyword>
<proteinExistence type="predicted"/>
<accession>A0A7S2FF39</accession>
<evidence type="ECO:0000256" key="3">
    <source>
        <dbReference type="ARBA" id="ARBA00022692"/>
    </source>
</evidence>
<gene>
    <name evidence="11" type="ORF">CBRE1094_LOCUS645</name>
</gene>
<feature type="region of interest" description="Disordered" evidence="8">
    <location>
        <begin position="116"/>
        <end position="146"/>
    </location>
</feature>
<keyword evidence="4" id="KW-0653">Protein transport</keyword>
<feature type="signal peptide" evidence="10">
    <location>
        <begin position="1"/>
        <end position="17"/>
    </location>
</feature>
<dbReference type="Pfam" id="PF02416">
    <property type="entry name" value="TatA_B_E"/>
    <property type="match status" value="1"/>
</dbReference>
<dbReference type="InterPro" id="IPR003369">
    <property type="entry name" value="TatA/B/E"/>
</dbReference>
<evidence type="ECO:0000256" key="9">
    <source>
        <dbReference type="SAM" id="Phobius"/>
    </source>
</evidence>
<dbReference type="AlphaFoldDB" id="A0A7S2FF39"/>
<feature type="compositionally biased region" description="Basic and acidic residues" evidence="8">
    <location>
        <begin position="137"/>
        <end position="146"/>
    </location>
</feature>
<protein>
    <recommendedName>
        <fullName evidence="12">Sec-independent protein translocase protein TatA</fullName>
    </recommendedName>
</protein>
<evidence type="ECO:0000313" key="11">
    <source>
        <dbReference type="EMBL" id="CAD9391327.1"/>
    </source>
</evidence>
<dbReference type="Gene3D" id="1.20.5.3310">
    <property type="match status" value="1"/>
</dbReference>
<evidence type="ECO:0008006" key="12">
    <source>
        <dbReference type="Google" id="ProtNLM"/>
    </source>
</evidence>
<evidence type="ECO:0000256" key="2">
    <source>
        <dbReference type="ARBA" id="ARBA00022448"/>
    </source>
</evidence>
<sequence>MRTPCLLALLLCSGAAAFSASTSLPALQQSHGSTVCAARQVVSGHVVSVAKPACVPSRAGSSPEMGLFGLGWPEIAVISVIGLFFFGPEKLAPLAKDFGKQASGLKEVAESFQEGVAEGTTGVSSETTFGSNAVKSAETEKDAQKK</sequence>
<feature type="chain" id="PRO_5031326815" description="Sec-independent protein translocase protein TatA" evidence="10">
    <location>
        <begin position="18"/>
        <end position="146"/>
    </location>
</feature>
<dbReference type="GO" id="GO:0016020">
    <property type="term" value="C:membrane"/>
    <property type="evidence" value="ECO:0007669"/>
    <property type="project" value="UniProtKB-SubCell"/>
</dbReference>
<evidence type="ECO:0000256" key="8">
    <source>
        <dbReference type="SAM" id="MobiDB-lite"/>
    </source>
</evidence>
<dbReference type="PANTHER" id="PTHR33162:SF1">
    <property type="entry name" value="SEC-INDEPENDENT PROTEIN TRANSLOCASE PROTEIN TATA, CHLOROPLASTIC"/>
    <property type="match status" value="1"/>
</dbReference>
<dbReference type="EMBL" id="HBGU01001278">
    <property type="protein sequence ID" value="CAD9391327.1"/>
    <property type="molecule type" value="Transcribed_RNA"/>
</dbReference>
<dbReference type="PANTHER" id="PTHR33162">
    <property type="entry name" value="SEC-INDEPENDENT PROTEIN TRANSLOCASE PROTEIN TATA, CHLOROPLASTIC"/>
    <property type="match status" value="1"/>
</dbReference>
<reference evidence="11" key="1">
    <citation type="submission" date="2021-01" db="EMBL/GenBank/DDBJ databases">
        <authorList>
            <person name="Corre E."/>
            <person name="Pelletier E."/>
            <person name="Niang G."/>
            <person name="Scheremetjew M."/>
            <person name="Finn R."/>
            <person name="Kale V."/>
            <person name="Holt S."/>
            <person name="Cochrane G."/>
            <person name="Meng A."/>
            <person name="Brown T."/>
            <person name="Cohen L."/>
        </authorList>
    </citation>
    <scope>NUCLEOTIDE SEQUENCE</scope>
    <source>
        <strain evidence="11">UTEX LB 985</strain>
    </source>
</reference>